<keyword evidence="1" id="KW-0853">WD repeat</keyword>
<dbReference type="SUPFAM" id="SSF52540">
    <property type="entry name" value="P-loop containing nucleoside triphosphate hydrolases"/>
    <property type="match status" value="1"/>
</dbReference>
<dbReference type="Pfam" id="PF13560">
    <property type="entry name" value="HTH_31"/>
    <property type="match status" value="1"/>
</dbReference>
<reference evidence="3 4" key="1">
    <citation type="submission" date="2022-10" db="EMBL/GenBank/DDBJ databases">
        <title>Draft genome sequence of Streptomyces sp. YSPA8.</title>
        <authorList>
            <person name="Moriuchi R."/>
            <person name="Dohra H."/>
            <person name="Yamamura H."/>
            <person name="Kodani S."/>
        </authorList>
    </citation>
    <scope>NUCLEOTIDE SEQUENCE [LARGE SCALE GENOMIC DNA]</scope>
    <source>
        <strain evidence="3 4">YSPA8</strain>
    </source>
</reference>
<dbReference type="InterPro" id="IPR011041">
    <property type="entry name" value="Quinoprot_gluc/sorb_DH_b-prop"/>
</dbReference>
<dbReference type="Pfam" id="PF20703">
    <property type="entry name" value="nSTAND1"/>
    <property type="match status" value="1"/>
</dbReference>
<dbReference type="InterPro" id="IPR001680">
    <property type="entry name" value="WD40_rpt"/>
</dbReference>
<evidence type="ECO:0000313" key="4">
    <source>
        <dbReference type="Proteomes" id="UP001291653"/>
    </source>
</evidence>
<dbReference type="SUPFAM" id="SSF82171">
    <property type="entry name" value="DPP6 N-terminal domain-like"/>
    <property type="match status" value="1"/>
</dbReference>
<proteinExistence type="predicted"/>
<keyword evidence="4" id="KW-1185">Reference proteome</keyword>
<dbReference type="Pfam" id="PF00400">
    <property type="entry name" value="WD40"/>
    <property type="match status" value="2"/>
</dbReference>
<evidence type="ECO:0000313" key="3">
    <source>
        <dbReference type="EMBL" id="GLF95152.1"/>
    </source>
</evidence>
<keyword evidence="3" id="KW-0238">DNA-binding</keyword>
<dbReference type="PANTHER" id="PTHR19879:SF9">
    <property type="entry name" value="TRANSCRIPTION INITIATION FACTOR TFIID SUBUNIT 5"/>
    <property type="match status" value="1"/>
</dbReference>
<gene>
    <name evidence="3" type="ORF">SYYSPA8_12665</name>
</gene>
<dbReference type="RefSeq" id="WP_323447217.1">
    <property type="nucleotide sequence ID" value="NZ_BSBI01000004.1"/>
</dbReference>
<evidence type="ECO:0000256" key="1">
    <source>
        <dbReference type="PROSITE-ProRule" id="PRU00221"/>
    </source>
</evidence>
<dbReference type="InterPro" id="IPR027417">
    <property type="entry name" value="P-loop_NTPase"/>
</dbReference>
<dbReference type="PROSITE" id="PS50082">
    <property type="entry name" value="WD_REPEATS_2"/>
    <property type="match status" value="3"/>
</dbReference>
<feature type="domain" description="HTH cro/C1-type" evidence="2">
    <location>
        <begin position="7"/>
        <end position="63"/>
    </location>
</feature>
<dbReference type="InterPro" id="IPR001387">
    <property type="entry name" value="Cro/C1-type_HTH"/>
</dbReference>
<organism evidence="3 4">
    <name type="scientific">Streptomyces yaizuensis</name>
    <dbReference type="NCBI Taxonomy" id="2989713"/>
    <lineage>
        <taxon>Bacteria</taxon>
        <taxon>Bacillati</taxon>
        <taxon>Actinomycetota</taxon>
        <taxon>Actinomycetes</taxon>
        <taxon>Kitasatosporales</taxon>
        <taxon>Streptomycetaceae</taxon>
        <taxon>Streptomyces</taxon>
    </lineage>
</organism>
<dbReference type="InterPro" id="IPR015943">
    <property type="entry name" value="WD40/YVTN_repeat-like_dom_sf"/>
</dbReference>
<comment type="caution">
    <text evidence="3">The sequence shown here is derived from an EMBL/GenBank/DDBJ whole genome shotgun (WGS) entry which is preliminary data.</text>
</comment>
<dbReference type="SMART" id="SM00530">
    <property type="entry name" value="HTH_XRE"/>
    <property type="match status" value="1"/>
</dbReference>
<dbReference type="EMBL" id="BSBI01000004">
    <property type="protein sequence ID" value="GLF95152.1"/>
    <property type="molecule type" value="Genomic_DNA"/>
</dbReference>
<dbReference type="GO" id="GO:0003677">
    <property type="term" value="F:DNA binding"/>
    <property type="evidence" value="ECO:0007669"/>
    <property type="project" value="UniProtKB-KW"/>
</dbReference>
<dbReference type="Gene3D" id="2.130.10.10">
    <property type="entry name" value="YVTN repeat-like/Quinoprotein amine dehydrogenase"/>
    <property type="match status" value="3"/>
</dbReference>
<name>A0ABQ5NY51_9ACTN</name>
<sequence>MQRFAYELRKLREQAGGLTYRAMARGVPYAVTTLSRAAAGEQLPSLAVTLAYVQACGGDAGEWERRWHEAEEECAARNSPGDDAESPYQGLARFEPSDHDRFFGRDRLVGTASELVAGHRFAAVFGPSGSGKSSLLRAGLVPALRKDGQGLAAIRILTPGEHPLRTHTAVLVPKQTGTDGTAQGDTLLVVDQFEEVFTLCTDPAERNGFIERLLAARDPESRLRVIIAVRADFYGRCAGHRGLADALTDASLLVGPMTPGELRETIVGPAQAVGLIVEREVTARLVADVGGESGGLPLLSHALRETWRRRRGRTLTMAAFEAAGGVHGAIARTAEDIYTEFTVERQALARQILLRMITPGDGTPDTRRPVTRTELDFGDPAETLIVVERLARARLLTLDDTTVDLAHEALITAWPRLNTWIEEARERLRAHRHLTEATHTWTDLGHDPGGLYRGARLAAAEDHFTGTEGTTALTPPEHAFLTASRTAHTTARRRRRTLRTTFTLVTVLALIAGVVAWQQNTISNRRHTEAEARRIASVADALRSTDPKRAMRLSVAAWRVADISETRSALLGAVSQREEGVLSIPERDLPHGNDSIQLTGDGRTAVSVRADRIKTWDLRDPRRTRTYRGLGELAAGAIVLAPNGRSLVFSAEGGTVVWDIRAGRVSGRLPLGESTPHVLSRDGLSLAVEKDGGTVEVWDVSGRRRLLKVVHQRPDTIEAMTFSADGRRLAVCTPDRLLEVWDVLTKKRLAMPWAGRLGKNHSCSWREFDLSPDGRTMAVATDAGIRRWDLGSARELPGVPGPRPKMLRFSEDGAYLIAATSGELHLWRWEFPEILPFRYPLVDADRFALDTTAGSLRYINEGEAIVRSLRLGPVVSDRWRREGHVRTQLTEDGHTLAEVTYTGGDAGIRLLDTHSGRVIGRPAGQPCALNEKDPTDDIITHCQGDSAFSADGRYFAYSTPGTDRLTVWDVAARREHASLQRPLYDGDPRLRGFALSPDGYRLYMSVEESDEDFVEIWDIRAGSHGRKVGKLSGIGGNLAVRRDGAGLVGSTGAFVDLHTRRVAHRSLYGVQTLAFSPNSDRLAVGDAAGRVTVWDGRLESSLATLMRADIGTHLSPAIGEDTGTRVAEPSVATLLAPNGASALAFSPDGATLAVGDATGSVHLWDVESSQRLGFPLPTPGDPVLSLAFSPDGGTLYASGPYSGLETYDLDPHRMAAAVCERAGSGLSRAEWRIHLPDLPYRRTC</sequence>
<evidence type="ECO:0000259" key="2">
    <source>
        <dbReference type="SMART" id="SM00530"/>
    </source>
</evidence>
<dbReference type="SMART" id="SM00320">
    <property type="entry name" value="WD40"/>
    <property type="match status" value="6"/>
</dbReference>
<dbReference type="InterPro" id="IPR049052">
    <property type="entry name" value="nSTAND1"/>
</dbReference>
<accession>A0ABQ5NY51</accession>
<feature type="repeat" description="WD" evidence="1">
    <location>
        <begin position="710"/>
        <end position="751"/>
    </location>
</feature>
<protein>
    <submittedName>
        <fullName evidence="3">DNA-binding protein</fullName>
    </submittedName>
</protein>
<dbReference type="Proteomes" id="UP001291653">
    <property type="component" value="Unassembled WGS sequence"/>
</dbReference>
<feature type="repeat" description="WD" evidence="1">
    <location>
        <begin position="1142"/>
        <end position="1174"/>
    </location>
</feature>
<feature type="repeat" description="WD" evidence="1">
    <location>
        <begin position="1070"/>
        <end position="1104"/>
    </location>
</feature>
<dbReference type="SUPFAM" id="SSF50952">
    <property type="entry name" value="Soluble quinoprotein glucose dehydrogenase"/>
    <property type="match status" value="1"/>
</dbReference>
<dbReference type="PANTHER" id="PTHR19879">
    <property type="entry name" value="TRANSCRIPTION INITIATION FACTOR TFIID"/>
    <property type="match status" value="1"/>
</dbReference>